<evidence type="ECO:0000256" key="1">
    <source>
        <dbReference type="ARBA" id="ARBA00004651"/>
    </source>
</evidence>
<dbReference type="GO" id="GO:0005886">
    <property type="term" value="C:plasma membrane"/>
    <property type="evidence" value="ECO:0007669"/>
    <property type="project" value="UniProtKB-SubCell"/>
</dbReference>
<sequence>MFGIITAFAIIFVVIGAGYLLSRVGVIAGEKERDVINRVAFYAAVPALVFSAVADTELEELISPVVGVSFLAMVVTAVLYILLSLLFLRRDIPTTAAGAGASVYTNTVNIGLPVMVYVIGNSTYMAPIMVIQIVFFTPILLAGLAAGGVSLPQLLKRSLLSPIVLASGAGILVALSPWEVPQPILEPFNILGGAAVPLVLMAFGASLSSTRVLESKVDRPSVLTASAVKLIGMPLIAYGLGLAFGLAAEQLYAVVILATLPSAQNVYNFAATYGRGEIVARDTVFITTFAALPVMLGIALLFGR</sequence>
<keyword evidence="4" id="KW-1003">Cell membrane</keyword>
<feature type="transmembrane region" description="Helical" evidence="8">
    <location>
        <begin position="66"/>
        <end position="88"/>
    </location>
</feature>
<evidence type="ECO:0000256" key="3">
    <source>
        <dbReference type="ARBA" id="ARBA00022448"/>
    </source>
</evidence>
<organism evidence="9 10">
    <name type="scientific">Corynebacterium occultum</name>
    <dbReference type="NCBI Taxonomy" id="2675219"/>
    <lineage>
        <taxon>Bacteria</taxon>
        <taxon>Bacillati</taxon>
        <taxon>Actinomycetota</taxon>
        <taxon>Actinomycetes</taxon>
        <taxon>Mycobacteriales</taxon>
        <taxon>Corynebacteriaceae</taxon>
        <taxon>Corynebacterium</taxon>
    </lineage>
</organism>
<accession>A0A6B8VS63</accession>
<feature type="transmembrane region" description="Helical" evidence="8">
    <location>
        <begin position="251"/>
        <end position="271"/>
    </location>
</feature>
<dbReference type="InterPro" id="IPR004776">
    <property type="entry name" value="Mem_transp_PIN-like"/>
</dbReference>
<evidence type="ECO:0000313" key="9">
    <source>
        <dbReference type="EMBL" id="QGU06983.1"/>
    </source>
</evidence>
<feature type="transmembrane region" description="Helical" evidence="8">
    <location>
        <begin position="124"/>
        <end position="147"/>
    </location>
</feature>
<dbReference type="RefSeq" id="WP_156230536.1">
    <property type="nucleotide sequence ID" value="NZ_CP046455.1"/>
</dbReference>
<reference evidence="9 10" key="1">
    <citation type="submission" date="2019-11" db="EMBL/GenBank/DDBJ databases">
        <title>Complete genome sequence of Corynebacterium kalinowskii 1959, a novel Corynebacterium species isolated from soil of a small paddock in Vilsendorf, Germany.</title>
        <authorList>
            <person name="Schaffert L."/>
            <person name="Ruwe M."/>
            <person name="Milse J."/>
            <person name="Hanuschka K."/>
            <person name="Ortseifen V."/>
            <person name="Droste J."/>
            <person name="Brandt D."/>
            <person name="Schlueter L."/>
            <person name="Kutter Y."/>
            <person name="Vinke S."/>
            <person name="Viehoefer P."/>
            <person name="Jacob L."/>
            <person name="Luebke N.-C."/>
            <person name="Schulte-Berndt E."/>
            <person name="Hain C."/>
            <person name="Linder M."/>
            <person name="Schmidt P."/>
            <person name="Wollenschlaeger L."/>
            <person name="Luttermann T."/>
            <person name="Thieme E."/>
            <person name="Hassa J."/>
            <person name="Haak M."/>
            <person name="Wittchen M."/>
            <person name="Mentz A."/>
            <person name="Persicke M."/>
            <person name="Busche T."/>
            <person name="Ruckert C."/>
        </authorList>
    </citation>
    <scope>NUCLEOTIDE SEQUENCE [LARGE SCALE GENOMIC DNA]</scope>
    <source>
        <strain evidence="9 10">2039</strain>
    </source>
</reference>
<keyword evidence="7 8" id="KW-0472">Membrane</keyword>
<feature type="transmembrane region" description="Helical" evidence="8">
    <location>
        <begin position="35"/>
        <end position="54"/>
    </location>
</feature>
<dbReference type="KEGG" id="cok:COCCU_05185"/>
<evidence type="ECO:0000256" key="8">
    <source>
        <dbReference type="SAM" id="Phobius"/>
    </source>
</evidence>
<keyword evidence="6 8" id="KW-1133">Transmembrane helix</keyword>
<protein>
    <submittedName>
        <fullName evidence="9">Membrane transport protein</fullName>
    </submittedName>
</protein>
<feature type="transmembrane region" description="Helical" evidence="8">
    <location>
        <begin position="95"/>
        <end position="118"/>
    </location>
</feature>
<dbReference type="InterPro" id="IPR038770">
    <property type="entry name" value="Na+/solute_symporter_sf"/>
</dbReference>
<feature type="transmembrane region" description="Helical" evidence="8">
    <location>
        <begin position="6"/>
        <end position="28"/>
    </location>
</feature>
<dbReference type="Proteomes" id="UP000424462">
    <property type="component" value="Chromosome"/>
</dbReference>
<comment type="subcellular location">
    <subcellularLocation>
        <location evidence="1">Cell membrane</location>
        <topology evidence="1">Multi-pass membrane protein</topology>
    </subcellularLocation>
</comment>
<name>A0A6B8VS63_9CORY</name>
<keyword evidence="3" id="KW-0813">Transport</keyword>
<feature type="transmembrane region" description="Helical" evidence="8">
    <location>
        <begin position="222"/>
        <end position="245"/>
    </location>
</feature>
<dbReference type="Gene3D" id="1.20.1530.20">
    <property type="match status" value="1"/>
</dbReference>
<keyword evidence="5 8" id="KW-0812">Transmembrane</keyword>
<gene>
    <name evidence="9" type="ORF">COCCU_05185</name>
</gene>
<comment type="similarity">
    <text evidence="2">Belongs to the auxin efflux carrier (TC 2.A.69) family.</text>
</comment>
<feature type="transmembrane region" description="Helical" evidence="8">
    <location>
        <begin position="190"/>
        <end position="210"/>
    </location>
</feature>
<evidence type="ECO:0000256" key="2">
    <source>
        <dbReference type="ARBA" id="ARBA00010145"/>
    </source>
</evidence>
<dbReference type="EMBL" id="CP046455">
    <property type="protein sequence ID" value="QGU06983.1"/>
    <property type="molecule type" value="Genomic_DNA"/>
</dbReference>
<dbReference type="Pfam" id="PF03547">
    <property type="entry name" value="Mem_trans"/>
    <property type="match status" value="2"/>
</dbReference>
<evidence type="ECO:0000256" key="5">
    <source>
        <dbReference type="ARBA" id="ARBA00022692"/>
    </source>
</evidence>
<evidence type="ECO:0000256" key="6">
    <source>
        <dbReference type="ARBA" id="ARBA00022989"/>
    </source>
</evidence>
<proteinExistence type="inferred from homology"/>
<evidence type="ECO:0000256" key="4">
    <source>
        <dbReference type="ARBA" id="ARBA00022475"/>
    </source>
</evidence>
<feature type="transmembrane region" description="Helical" evidence="8">
    <location>
        <begin position="283"/>
        <end position="302"/>
    </location>
</feature>
<evidence type="ECO:0000313" key="10">
    <source>
        <dbReference type="Proteomes" id="UP000424462"/>
    </source>
</evidence>
<keyword evidence="10" id="KW-1185">Reference proteome</keyword>
<dbReference type="GO" id="GO:0055085">
    <property type="term" value="P:transmembrane transport"/>
    <property type="evidence" value="ECO:0007669"/>
    <property type="project" value="InterPro"/>
</dbReference>
<dbReference type="PANTHER" id="PTHR36838">
    <property type="entry name" value="AUXIN EFFLUX CARRIER FAMILY PROTEIN"/>
    <property type="match status" value="1"/>
</dbReference>
<feature type="transmembrane region" description="Helical" evidence="8">
    <location>
        <begin position="159"/>
        <end position="178"/>
    </location>
</feature>
<dbReference type="AlphaFoldDB" id="A0A6B8VS63"/>
<evidence type="ECO:0000256" key="7">
    <source>
        <dbReference type="ARBA" id="ARBA00023136"/>
    </source>
</evidence>
<dbReference type="PANTHER" id="PTHR36838:SF3">
    <property type="entry name" value="TRANSPORTER AUXIN EFFLUX CARRIER EC FAMILY"/>
    <property type="match status" value="1"/>
</dbReference>